<feature type="transmembrane region" description="Helical" evidence="6">
    <location>
        <begin position="359"/>
        <end position="378"/>
    </location>
</feature>
<dbReference type="GO" id="GO:0022857">
    <property type="term" value="F:transmembrane transporter activity"/>
    <property type="evidence" value="ECO:0007669"/>
    <property type="project" value="InterPro"/>
</dbReference>
<dbReference type="Gene3D" id="1.20.1250.20">
    <property type="entry name" value="MFS general substrate transporter like domains"/>
    <property type="match status" value="1"/>
</dbReference>
<evidence type="ECO:0000313" key="8">
    <source>
        <dbReference type="EMBL" id="TLX74262.1"/>
    </source>
</evidence>
<evidence type="ECO:0000256" key="4">
    <source>
        <dbReference type="ARBA" id="ARBA00022989"/>
    </source>
</evidence>
<dbReference type="InterPro" id="IPR020846">
    <property type="entry name" value="MFS_dom"/>
</dbReference>
<feature type="transmembrane region" description="Helical" evidence="6">
    <location>
        <begin position="70"/>
        <end position="89"/>
    </location>
</feature>
<dbReference type="OrthoDB" id="7029536at2"/>
<reference evidence="8 9" key="1">
    <citation type="submission" date="2019-04" db="EMBL/GenBank/DDBJ databases">
        <authorList>
            <person name="Li M."/>
        </authorList>
    </citation>
    <scope>NUCLEOTIDE SEQUENCE [LARGE SCALE GENOMIC DNA]</scope>
    <source>
        <strain evidence="8 9">LAM1902</strain>
    </source>
</reference>
<dbReference type="RefSeq" id="WP_138525082.1">
    <property type="nucleotide sequence ID" value="NZ_JAOCBK010000011.1"/>
</dbReference>
<sequence length="392" mass="40834">MDLRLLLLSLCTFAAGLAEAILTGILPSLANDLHVSLSLAGQLTSLFSLSFAIAAPLLGWLTRGADCRRLLVITLLVFAAFNAGAALSPGYVSLLLMRIGMAACCGLLIMQASLLAVELAPAAQRGRAIGLIFMGISGSLVFGVPAGVLVNDWFGWRWIFAAIALYSLPLAALLRIALPRRTLDSPASSEAYRRQLRSPVLNLAQLVSILLLGGHFTLFAYITPWFQQVAGITDSRGIALTLLLIGLAAIGGGYLGGWLSDHLGHRRALLVVPVLFAVAMLAIPLSLGHPWLLLGALMIWSTISWMISPAVQSYLLASDPASGSAGVALNTSAMHLGVALGAALGGAVISLAGIAWTPWVGISLVAASVLCAALSCWFGREPQAAGISAPSR</sequence>
<protein>
    <submittedName>
        <fullName evidence="8">MFS transporter</fullName>
    </submittedName>
</protein>
<dbReference type="PANTHER" id="PTHR43124:SF10">
    <property type="entry name" value="PURINE EFFLUX PUMP PBUE"/>
    <property type="match status" value="1"/>
</dbReference>
<feature type="transmembrane region" description="Helical" evidence="6">
    <location>
        <begin position="156"/>
        <end position="178"/>
    </location>
</feature>
<evidence type="ECO:0000256" key="6">
    <source>
        <dbReference type="SAM" id="Phobius"/>
    </source>
</evidence>
<evidence type="ECO:0000259" key="7">
    <source>
        <dbReference type="PROSITE" id="PS50850"/>
    </source>
</evidence>
<feature type="transmembrane region" description="Helical" evidence="6">
    <location>
        <begin position="199"/>
        <end position="222"/>
    </location>
</feature>
<evidence type="ECO:0000256" key="3">
    <source>
        <dbReference type="ARBA" id="ARBA00022692"/>
    </source>
</evidence>
<keyword evidence="2" id="KW-1003">Cell membrane</keyword>
<dbReference type="PROSITE" id="PS50850">
    <property type="entry name" value="MFS"/>
    <property type="match status" value="1"/>
</dbReference>
<organism evidence="8 9">
    <name type="scientific">Pseudomonas nicosulfuronedens</name>
    <dbReference type="NCBI Taxonomy" id="2571105"/>
    <lineage>
        <taxon>Bacteria</taxon>
        <taxon>Pseudomonadati</taxon>
        <taxon>Pseudomonadota</taxon>
        <taxon>Gammaproteobacteria</taxon>
        <taxon>Pseudomonadales</taxon>
        <taxon>Pseudomonadaceae</taxon>
        <taxon>Pseudomonas</taxon>
    </lineage>
</organism>
<gene>
    <name evidence="8" type="ORF">FAS41_19430</name>
</gene>
<keyword evidence="5 6" id="KW-0472">Membrane</keyword>
<evidence type="ECO:0000256" key="2">
    <source>
        <dbReference type="ARBA" id="ARBA00022475"/>
    </source>
</evidence>
<comment type="caution">
    <text evidence="8">The sequence shown here is derived from an EMBL/GenBank/DDBJ whole genome shotgun (WGS) entry which is preliminary data.</text>
</comment>
<evidence type="ECO:0000256" key="5">
    <source>
        <dbReference type="ARBA" id="ARBA00023136"/>
    </source>
</evidence>
<comment type="subcellular location">
    <subcellularLocation>
        <location evidence="1">Cell membrane</location>
        <topology evidence="1">Multi-pass membrane protein</topology>
    </subcellularLocation>
</comment>
<dbReference type="InterPro" id="IPR011701">
    <property type="entry name" value="MFS"/>
</dbReference>
<feature type="domain" description="Major facilitator superfamily (MFS) profile" evidence="7">
    <location>
        <begin position="4"/>
        <end position="384"/>
    </location>
</feature>
<feature type="transmembrane region" description="Helical" evidence="6">
    <location>
        <begin position="129"/>
        <end position="150"/>
    </location>
</feature>
<dbReference type="PANTHER" id="PTHR43124">
    <property type="entry name" value="PURINE EFFLUX PUMP PBUE"/>
    <property type="match status" value="1"/>
</dbReference>
<dbReference type="CDD" id="cd17324">
    <property type="entry name" value="MFS_NepI_like"/>
    <property type="match status" value="1"/>
</dbReference>
<dbReference type="InterPro" id="IPR036259">
    <property type="entry name" value="MFS_trans_sf"/>
</dbReference>
<accession>A0A5R9QVV6</accession>
<keyword evidence="9" id="KW-1185">Reference proteome</keyword>
<dbReference type="EMBL" id="SWDV01000025">
    <property type="protein sequence ID" value="TLX74262.1"/>
    <property type="molecule type" value="Genomic_DNA"/>
</dbReference>
<evidence type="ECO:0000313" key="9">
    <source>
        <dbReference type="Proteomes" id="UP000306635"/>
    </source>
</evidence>
<dbReference type="AlphaFoldDB" id="A0A5R9QVV6"/>
<dbReference type="Proteomes" id="UP000306635">
    <property type="component" value="Unassembled WGS sequence"/>
</dbReference>
<dbReference type="Pfam" id="PF07690">
    <property type="entry name" value="MFS_1"/>
    <property type="match status" value="1"/>
</dbReference>
<dbReference type="SUPFAM" id="SSF103473">
    <property type="entry name" value="MFS general substrate transporter"/>
    <property type="match status" value="1"/>
</dbReference>
<feature type="transmembrane region" description="Helical" evidence="6">
    <location>
        <begin position="95"/>
        <end position="117"/>
    </location>
</feature>
<dbReference type="GO" id="GO:0005886">
    <property type="term" value="C:plasma membrane"/>
    <property type="evidence" value="ECO:0007669"/>
    <property type="project" value="UniProtKB-SubCell"/>
</dbReference>
<feature type="transmembrane region" description="Helical" evidence="6">
    <location>
        <begin position="291"/>
        <end position="315"/>
    </location>
</feature>
<keyword evidence="4 6" id="KW-1133">Transmembrane helix</keyword>
<feature type="transmembrane region" description="Helical" evidence="6">
    <location>
        <begin position="237"/>
        <end position="256"/>
    </location>
</feature>
<keyword evidence="3 6" id="KW-0812">Transmembrane</keyword>
<dbReference type="InterPro" id="IPR050189">
    <property type="entry name" value="MFS_Efflux_Transporters"/>
</dbReference>
<feature type="transmembrane region" description="Helical" evidence="6">
    <location>
        <begin position="268"/>
        <end position="285"/>
    </location>
</feature>
<feature type="transmembrane region" description="Helical" evidence="6">
    <location>
        <begin position="36"/>
        <end position="58"/>
    </location>
</feature>
<name>A0A5R9QVV6_9PSED</name>
<proteinExistence type="predicted"/>
<feature type="transmembrane region" description="Helical" evidence="6">
    <location>
        <begin position="327"/>
        <end position="353"/>
    </location>
</feature>
<evidence type="ECO:0000256" key="1">
    <source>
        <dbReference type="ARBA" id="ARBA00004651"/>
    </source>
</evidence>